<dbReference type="Proteomes" id="UP000663829">
    <property type="component" value="Unassembled WGS sequence"/>
</dbReference>
<evidence type="ECO:0000313" key="2">
    <source>
        <dbReference type="EMBL" id="CAF1452846.1"/>
    </source>
</evidence>
<evidence type="ECO:0000256" key="1">
    <source>
        <dbReference type="SAM" id="MobiDB-lite"/>
    </source>
</evidence>
<feature type="compositionally biased region" description="Polar residues" evidence="1">
    <location>
        <begin position="13"/>
        <end position="26"/>
    </location>
</feature>
<keyword evidence="4" id="KW-1185">Reference proteome</keyword>
<dbReference type="Proteomes" id="UP000681722">
    <property type="component" value="Unassembled WGS sequence"/>
</dbReference>
<dbReference type="EMBL" id="CAJOBC010085027">
    <property type="protein sequence ID" value="CAF4325665.1"/>
    <property type="molecule type" value="Genomic_DNA"/>
</dbReference>
<organism evidence="2 4">
    <name type="scientific">Didymodactylos carnosus</name>
    <dbReference type="NCBI Taxonomy" id="1234261"/>
    <lineage>
        <taxon>Eukaryota</taxon>
        <taxon>Metazoa</taxon>
        <taxon>Spiralia</taxon>
        <taxon>Gnathifera</taxon>
        <taxon>Rotifera</taxon>
        <taxon>Eurotatoria</taxon>
        <taxon>Bdelloidea</taxon>
        <taxon>Philodinida</taxon>
        <taxon>Philodinidae</taxon>
        <taxon>Didymodactylos</taxon>
    </lineage>
</organism>
<proteinExistence type="predicted"/>
<sequence>MILREHNDKLNKSFSDLSTTTSQQSGGRVWEEELSSSQKANVNEILRQINPSINPIVYQVKNSSFSTSKRQQNMLKQSLLSILTESTSFFAKAICPGHFKELLDLCEVPTFLRKEHDKFLNDDKILESIKEIYGNNTDTRLKLQLLSIVVKKNYSSTDIKSAFNCTDYMITKALQHAIKKGSGSIVPRQHYHRARVSFNRIKHFMDFLFDHDFVQDVAYGTTKIRTMNETFTIPLVVKKCINSHIVYAYDKYCQQIPFKRLSNRSSLSLYRVLNEYKMSQRTSLAGLDDYTAGGTESFDVLENLVASLPITKYEQKRIIMQLHEAKRH</sequence>
<protein>
    <submittedName>
        <fullName evidence="2">Uncharacterized protein</fullName>
    </submittedName>
</protein>
<dbReference type="AlphaFoldDB" id="A0A815PSE1"/>
<name>A0A815PSE1_9BILA</name>
<reference evidence="2" key="1">
    <citation type="submission" date="2021-02" db="EMBL/GenBank/DDBJ databases">
        <authorList>
            <person name="Nowell W R."/>
        </authorList>
    </citation>
    <scope>NUCLEOTIDE SEQUENCE</scope>
</reference>
<accession>A0A815PSE1</accession>
<evidence type="ECO:0000313" key="4">
    <source>
        <dbReference type="Proteomes" id="UP000663829"/>
    </source>
</evidence>
<dbReference type="OrthoDB" id="6153719at2759"/>
<comment type="caution">
    <text evidence="2">The sequence shown here is derived from an EMBL/GenBank/DDBJ whole genome shotgun (WGS) entry which is preliminary data.</text>
</comment>
<feature type="region of interest" description="Disordered" evidence="1">
    <location>
        <begin position="13"/>
        <end position="32"/>
    </location>
</feature>
<evidence type="ECO:0000313" key="3">
    <source>
        <dbReference type="EMBL" id="CAF4325665.1"/>
    </source>
</evidence>
<gene>
    <name evidence="2" type="ORF">GPM918_LOCUS34796</name>
    <name evidence="3" type="ORF">SRO942_LOCUS35507</name>
</gene>
<dbReference type="EMBL" id="CAJNOQ010019577">
    <property type="protein sequence ID" value="CAF1452846.1"/>
    <property type="molecule type" value="Genomic_DNA"/>
</dbReference>